<dbReference type="EC" id="2.3.1.41" evidence="2"/>
<protein>
    <submittedName>
        <fullName evidence="2">Phenolphthiocerol synthesis polyketide synthase type I Pks15/1 domain protein</fullName>
        <ecNumber evidence="2">2.3.1.41</ecNumber>
    </submittedName>
</protein>
<accession>A0A1V3WB27</accession>
<dbReference type="EMBL" id="MVBM01000013">
    <property type="protein sequence ID" value="OOK64173.1"/>
    <property type="molecule type" value="Genomic_DNA"/>
</dbReference>
<feature type="domain" description="Polyketide synthase dehydratase" evidence="1">
    <location>
        <begin position="41"/>
        <end position="88"/>
    </location>
</feature>
<dbReference type="Gene3D" id="3.10.129.110">
    <property type="entry name" value="Polyketide synthase dehydratase"/>
    <property type="match status" value="1"/>
</dbReference>
<name>A0A1V3WB27_MYCKA</name>
<dbReference type="Proteomes" id="UP000189229">
    <property type="component" value="Unassembled WGS sequence"/>
</dbReference>
<comment type="caution">
    <text evidence="2">The sequence shown here is derived from an EMBL/GenBank/DDBJ whole genome shotgun (WGS) entry which is preliminary data.</text>
</comment>
<evidence type="ECO:0000313" key="2">
    <source>
        <dbReference type="EMBL" id="OOK64173.1"/>
    </source>
</evidence>
<dbReference type="InterPro" id="IPR049551">
    <property type="entry name" value="PKS_DH_C"/>
</dbReference>
<dbReference type="InterPro" id="IPR042104">
    <property type="entry name" value="PKS_dehydratase_sf"/>
</dbReference>
<keyword evidence="2" id="KW-0808">Transferase</keyword>
<evidence type="ECO:0000259" key="1">
    <source>
        <dbReference type="Pfam" id="PF14765"/>
    </source>
</evidence>
<dbReference type="AlphaFoldDB" id="A0A1V3WB27"/>
<dbReference type="Pfam" id="PF14765">
    <property type="entry name" value="PS-DH"/>
    <property type="match status" value="1"/>
</dbReference>
<organism evidence="2 3">
    <name type="scientific">Mycobacterium kansasii</name>
    <dbReference type="NCBI Taxonomy" id="1768"/>
    <lineage>
        <taxon>Bacteria</taxon>
        <taxon>Bacillati</taxon>
        <taxon>Actinomycetota</taxon>
        <taxon>Actinomycetes</taxon>
        <taxon>Mycobacteriales</taxon>
        <taxon>Mycobacteriaceae</taxon>
        <taxon>Mycobacterium</taxon>
    </lineage>
</organism>
<dbReference type="GO" id="GO:0004315">
    <property type="term" value="F:3-oxoacyl-[acyl-carrier-protein] synthase activity"/>
    <property type="evidence" value="ECO:0007669"/>
    <property type="project" value="UniProtKB-EC"/>
</dbReference>
<keyword evidence="2" id="KW-0012">Acyltransferase</keyword>
<evidence type="ECO:0000313" key="3">
    <source>
        <dbReference type="Proteomes" id="UP000189229"/>
    </source>
</evidence>
<gene>
    <name evidence="2" type="ORF">BZL30_9322</name>
</gene>
<reference evidence="2 3" key="1">
    <citation type="submission" date="2017-02" db="EMBL/GenBank/DDBJ databases">
        <title>Complete genome sequences of Mycobacterium kansasii strains isolated from rhesus macaques.</title>
        <authorList>
            <person name="Panda A."/>
            <person name="Nagaraj S."/>
            <person name="Zhao X."/>
            <person name="Tettelin H."/>
            <person name="Detolla L.J."/>
        </authorList>
    </citation>
    <scope>NUCLEOTIDE SEQUENCE [LARGE SCALE GENOMIC DNA]</scope>
    <source>
        <strain evidence="2 3">11-3813</strain>
    </source>
</reference>
<proteinExistence type="predicted"/>
<sequence length="255" mass="26965">MVGDADGAGSRTVSVYSTRAAGDSWVLHADGVLRAGGPGHGVDLSVWPPVGASAVDMTDVYERLSQRGYGYGPAFRGLRAVWRRGAKSMRRWPLPRMSRWRGLVSTRRCWIPRCMPGVRRGCRPVGAAVLLAGGVVAGSRCVTGPGAHHPGRRRFGVGGAGRFGGLPVLSVRELAIRPVSGDALSAAALAAGGVAGDRLLELAWSPITLGRGAPTPGWSCGSPKRVPVVSPNAWLRRWRGCSVGWPMIVAKSWWC</sequence>